<evidence type="ECO:0000313" key="1">
    <source>
        <dbReference type="EMBL" id="CAH1390289.1"/>
    </source>
</evidence>
<evidence type="ECO:0000313" key="3">
    <source>
        <dbReference type="Proteomes" id="UP001152798"/>
    </source>
</evidence>
<dbReference type="EMBL" id="OV725077">
    <property type="protein sequence ID" value="CAH1390289.1"/>
    <property type="molecule type" value="Genomic_DNA"/>
</dbReference>
<keyword evidence="3" id="KW-1185">Reference proteome</keyword>
<protein>
    <submittedName>
        <fullName evidence="2">Uncharacterized protein</fullName>
    </submittedName>
</protein>
<sequence length="51" mass="5493">MVAASALGSMQVASALGWEVLSSHTKLPLTLLWDTSRIFTAFIKNFGSIPK</sequence>
<dbReference type="EMBL" id="OV725077">
    <property type="protein sequence ID" value="CAH1390290.1"/>
    <property type="molecule type" value="Genomic_DNA"/>
</dbReference>
<gene>
    <name evidence="1" type="ORF">NEZAVI_LOCUS1510</name>
    <name evidence="2" type="ORF">NEZAVI_LOCUS1511</name>
</gene>
<dbReference type="Proteomes" id="UP001152798">
    <property type="component" value="Chromosome 1"/>
</dbReference>
<organism evidence="2 3">
    <name type="scientific">Nezara viridula</name>
    <name type="common">Southern green stink bug</name>
    <name type="synonym">Cimex viridulus</name>
    <dbReference type="NCBI Taxonomy" id="85310"/>
    <lineage>
        <taxon>Eukaryota</taxon>
        <taxon>Metazoa</taxon>
        <taxon>Ecdysozoa</taxon>
        <taxon>Arthropoda</taxon>
        <taxon>Hexapoda</taxon>
        <taxon>Insecta</taxon>
        <taxon>Pterygota</taxon>
        <taxon>Neoptera</taxon>
        <taxon>Paraneoptera</taxon>
        <taxon>Hemiptera</taxon>
        <taxon>Heteroptera</taxon>
        <taxon>Panheteroptera</taxon>
        <taxon>Pentatomomorpha</taxon>
        <taxon>Pentatomoidea</taxon>
        <taxon>Pentatomidae</taxon>
        <taxon>Pentatominae</taxon>
        <taxon>Nezara</taxon>
    </lineage>
</organism>
<dbReference type="AlphaFoldDB" id="A0A9P0E3N4"/>
<reference evidence="2" key="1">
    <citation type="submission" date="2022-01" db="EMBL/GenBank/DDBJ databases">
        <authorList>
            <person name="King R."/>
        </authorList>
    </citation>
    <scope>NUCLEOTIDE SEQUENCE</scope>
</reference>
<name>A0A9P0E3N4_NEZVI</name>
<proteinExistence type="predicted"/>
<evidence type="ECO:0000313" key="2">
    <source>
        <dbReference type="EMBL" id="CAH1390290.1"/>
    </source>
</evidence>
<accession>A0A9P0E3N4</accession>